<evidence type="ECO:0000259" key="10">
    <source>
        <dbReference type="Pfam" id="PF00724"/>
    </source>
</evidence>
<evidence type="ECO:0000256" key="3">
    <source>
        <dbReference type="ARBA" id="ARBA00011048"/>
    </source>
</evidence>
<evidence type="ECO:0000313" key="13">
    <source>
        <dbReference type="Proteomes" id="UP000824169"/>
    </source>
</evidence>
<evidence type="ECO:0000256" key="1">
    <source>
        <dbReference type="ARBA" id="ARBA00001917"/>
    </source>
</evidence>
<evidence type="ECO:0000256" key="6">
    <source>
        <dbReference type="ARBA" id="ARBA00022723"/>
    </source>
</evidence>
<dbReference type="PRINTS" id="PR00411">
    <property type="entry name" value="PNDRDTASEI"/>
</dbReference>
<evidence type="ECO:0000256" key="5">
    <source>
        <dbReference type="ARBA" id="ARBA00022643"/>
    </source>
</evidence>
<keyword evidence="8" id="KW-0408">Iron</keyword>
<evidence type="ECO:0000313" key="12">
    <source>
        <dbReference type="EMBL" id="HIV26225.1"/>
    </source>
</evidence>
<evidence type="ECO:0000256" key="4">
    <source>
        <dbReference type="ARBA" id="ARBA00022630"/>
    </source>
</evidence>
<reference evidence="12" key="1">
    <citation type="submission" date="2020-10" db="EMBL/GenBank/DDBJ databases">
        <authorList>
            <person name="Gilroy R."/>
        </authorList>
    </citation>
    <scope>NUCLEOTIDE SEQUENCE</scope>
    <source>
        <strain evidence="12">CHK188-20938</strain>
    </source>
</reference>
<dbReference type="Pfam" id="PF07992">
    <property type="entry name" value="Pyr_redox_2"/>
    <property type="match status" value="1"/>
</dbReference>
<dbReference type="Proteomes" id="UP000824169">
    <property type="component" value="Unassembled WGS sequence"/>
</dbReference>
<evidence type="ECO:0000259" key="11">
    <source>
        <dbReference type="Pfam" id="PF07992"/>
    </source>
</evidence>
<dbReference type="CDD" id="cd02803">
    <property type="entry name" value="OYE_like_FMN_family"/>
    <property type="match status" value="1"/>
</dbReference>
<comment type="cofactor">
    <cofactor evidence="2">
        <name>[4Fe-4S] cluster</name>
        <dbReference type="ChEBI" id="CHEBI:49883"/>
    </cofactor>
</comment>
<dbReference type="InterPro" id="IPR023753">
    <property type="entry name" value="FAD/NAD-binding_dom"/>
</dbReference>
<feature type="domain" description="FAD/NAD(P)-binding" evidence="11">
    <location>
        <begin position="390"/>
        <end position="607"/>
    </location>
</feature>
<feature type="domain" description="NADH:flavin oxidoreductase/NADH oxidase N-terminal" evidence="10">
    <location>
        <begin position="9"/>
        <end position="342"/>
    </location>
</feature>
<dbReference type="GO" id="GO:0010181">
    <property type="term" value="F:FMN binding"/>
    <property type="evidence" value="ECO:0007669"/>
    <property type="project" value="InterPro"/>
</dbReference>
<evidence type="ECO:0000256" key="7">
    <source>
        <dbReference type="ARBA" id="ARBA00023002"/>
    </source>
</evidence>
<dbReference type="PANTHER" id="PTHR42917:SF2">
    <property type="entry name" value="2,4-DIENOYL-COA REDUCTASE [(2E)-ENOYL-COA-PRODUCING]"/>
    <property type="match status" value="1"/>
</dbReference>
<keyword evidence="7" id="KW-0560">Oxidoreductase</keyword>
<dbReference type="InterPro" id="IPR001155">
    <property type="entry name" value="OxRdtase_FMN_N"/>
</dbReference>
<reference evidence="12" key="2">
    <citation type="journal article" date="2021" name="PeerJ">
        <title>Extensive microbial diversity within the chicken gut microbiome revealed by metagenomics and culture.</title>
        <authorList>
            <person name="Gilroy R."/>
            <person name="Ravi A."/>
            <person name="Getino M."/>
            <person name="Pursley I."/>
            <person name="Horton D.L."/>
            <person name="Alikhan N.F."/>
            <person name="Baker D."/>
            <person name="Gharbi K."/>
            <person name="Hall N."/>
            <person name="Watson M."/>
            <person name="Adriaenssens E.M."/>
            <person name="Foster-Nyarko E."/>
            <person name="Jarju S."/>
            <person name="Secka A."/>
            <person name="Antonio M."/>
            <person name="Oren A."/>
            <person name="Chaudhuri R.R."/>
            <person name="La Ragione R."/>
            <person name="Hildebrand F."/>
            <person name="Pallen M.J."/>
        </authorList>
    </citation>
    <scope>NUCLEOTIDE SEQUENCE</scope>
    <source>
        <strain evidence="12">CHK188-20938</strain>
    </source>
</reference>
<dbReference type="EMBL" id="DVOO01000030">
    <property type="protein sequence ID" value="HIV26225.1"/>
    <property type="molecule type" value="Genomic_DNA"/>
</dbReference>
<proteinExistence type="inferred from homology"/>
<protein>
    <submittedName>
        <fullName evidence="12">FAD-dependent oxidoreductase</fullName>
    </submittedName>
</protein>
<dbReference type="InterPro" id="IPR036188">
    <property type="entry name" value="FAD/NAD-bd_sf"/>
</dbReference>
<organism evidence="12 13">
    <name type="scientific">Candidatus Scatomonas pullistercoris</name>
    <dbReference type="NCBI Taxonomy" id="2840920"/>
    <lineage>
        <taxon>Bacteria</taxon>
        <taxon>Bacillati</taxon>
        <taxon>Bacillota</taxon>
        <taxon>Clostridia</taxon>
        <taxon>Lachnospirales</taxon>
        <taxon>Lachnospiraceae</taxon>
        <taxon>Lachnospiraceae incertae sedis</taxon>
        <taxon>Candidatus Scatomonas</taxon>
    </lineage>
</organism>
<keyword evidence="6" id="KW-0479">Metal-binding</keyword>
<dbReference type="SUPFAM" id="SSF51905">
    <property type="entry name" value="FAD/NAD(P)-binding domain"/>
    <property type="match status" value="1"/>
</dbReference>
<dbReference type="GO" id="GO:0016491">
    <property type="term" value="F:oxidoreductase activity"/>
    <property type="evidence" value="ECO:0007669"/>
    <property type="project" value="UniProtKB-KW"/>
</dbReference>
<evidence type="ECO:0000256" key="2">
    <source>
        <dbReference type="ARBA" id="ARBA00001966"/>
    </source>
</evidence>
<evidence type="ECO:0000256" key="9">
    <source>
        <dbReference type="ARBA" id="ARBA00023014"/>
    </source>
</evidence>
<dbReference type="Gene3D" id="3.40.50.720">
    <property type="entry name" value="NAD(P)-binding Rossmann-like Domain"/>
    <property type="match status" value="1"/>
</dbReference>
<dbReference type="Gene3D" id="3.20.20.70">
    <property type="entry name" value="Aldolase class I"/>
    <property type="match status" value="1"/>
</dbReference>
<accession>A0A9D1P5D3</accession>
<dbReference type="Pfam" id="PF00724">
    <property type="entry name" value="Oxidored_FMN"/>
    <property type="match status" value="1"/>
</dbReference>
<comment type="similarity">
    <text evidence="3">In the N-terminal section; belongs to the NADH:flavin oxidoreductase/NADH oxidase family.</text>
</comment>
<dbReference type="AlphaFoldDB" id="A0A9D1P5D3"/>
<dbReference type="InterPro" id="IPR051793">
    <property type="entry name" value="NADH:flavin_oxidoreductase"/>
</dbReference>
<keyword evidence="4" id="KW-0285">Flavoprotein</keyword>
<dbReference type="GO" id="GO:0046872">
    <property type="term" value="F:metal ion binding"/>
    <property type="evidence" value="ECO:0007669"/>
    <property type="project" value="UniProtKB-KW"/>
</dbReference>
<keyword evidence="5" id="KW-0288">FMN</keyword>
<gene>
    <name evidence="12" type="ORF">IAB71_10690</name>
</gene>
<comment type="cofactor">
    <cofactor evidence="1">
        <name>FMN</name>
        <dbReference type="ChEBI" id="CHEBI:58210"/>
    </cofactor>
</comment>
<keyword evidence="9" id="KW-0411">Iron-sulfur</keyword>
<dbReference type="GO" id="GO:0051536">
    <property type="term" value="F:iron-sulfur cluster binding"/>
    <property type="evidence" value="ECO:0007669"/>
    <property type="project" value="UniProtKB-KW"/>
</dbReference>
<dbReference type="PANTHER" id="PTHR42917">
    <property type="entry name" value="2,4-DIENOYL-COA REDUCTASE"/>
    <property type="match status" value="1"/>
</dbReference>
<sequence length="654" mass="73309">MQNGPLSRLFSPIQLGNVTLKNRIIFLAHWTNYGNNHGYKEDGLASERLAMHYIERAKGGAGLVCVTQSVSPTGQMGRTMVQAHDERNEKVFRYMCEEIHKYGAKVFGQFNHCGHTSCMQRPPLLYAPTQMPGPHCYVNTKELEIDEMEEIKSYYVKAAVYEKEWGFDGVELKIAHDGLLRTFISPYLNRRTDQYGGSFENRMRYPLEIIGAIREAVGDGYPIGVRLCMDEFTEWGYSWDYGIRVAKELEKAGVTYINSDAGCFSNYNFEIPNNYIPMGFGVYMAAELKKAVRIPVAAFGRINDPVQAEMILEEGSADMIGMCRQLICDPETPNKAREGRLDDIRHCVACSEGCGMVTQQEGVVCVHNPAAGREKRLGIGTLEKAGRRKKIMVVGAGIAGLKTAEIAARRGHEVKVYEKTSQAGGQMLLAEKIPMRAEMGEVYRYLRVQLQNMGVPIFYNCRADEEKVRQESPDAVVIATGSRPVLPDLGKDCGLTLLDPRSAMEHPERIGEKVVVIDRIGYWQALGVADYAACLGASVSVATERLFAGVDIEETCRENLNRRLYRKGAEFYTSCRLKEVISDTVVFESIFNHKEIRLEHVDTLIIAQESRSENQLYRLLKQKGGYETYCVGDAAAPGTVLRIIFEAEELGRKL</sequence>
<evidence type="ECO:0000256" key="8">
    <source>
        <dbReference type="ARBA" id="ARBA00023004"/>
    </source>
</evidence>
<dbReference type="SUPFAM" id="SSF51971">
    <property type="entry name" value="Nucleotide-binding domain"/>
    <property type="match status" value="1"/>
</dbReference>
<dbReference type="InterPro" id="IPR013785">
    <property type="entry name" value="Aldolase_TIM"/>
</dbReference>
<comment type="caution">
    <text evidence="12">The sequence shown here is derived from an EMBL/GenBank/DDBJ whole genome shotgun (WGS) entry which is preliminary data.</text>
</comment>
<name>A0A9D1P5D3_9FIRM</name>
<dbReference type="SUPFAM" id="SSF51395">
    <property type="entry name" value="FMN-linked oxidoreductases"/>
    <property type="match status" value="1"/>
</dbReference>
<dbReference type="Gene3D" id="3.50.50.60">
    <property type="entry name" value="FAD/NAD(P)-binding domain"/>
    <property type="match status" value="1"/>
</dbReference>